<keyword evidence="1" id="KW-0560">Oxidoreductase</keyword>
<dbReference type="InterPro" id="IPR036250">
    <property type="entry name" value="AcylCo_DH-like_C"/>
</dbReference>
<feature type="domain" description="Acyl-CoA dehydrogenase C-terminal" evidence="4">
    <location>
        <begin position="227"/>
        <end position="357"/>
    </location>
</feature>
<dbReference type="InterPro" id="IPR009100">
    <property type="entry name" value="AcylCoA_DH/oxidase_NM_dom_sf"/>
</dbReference>
<keyword evidence="6" id="KW-1185">Reference proteome</keyword>
<dbReference type="EMBL" id="BANR01000029">
    <property type="protein sequence ID" value="GAC50739.1"/>
    <property type="molecule type" value="Genomic_DNA"/>
</dbReference>
<evidence type="ECO:0000313" key="6">
    <source>
        <dbReference type="Proteomes" id="UP000010988"/>
    </source>
</evidence>
<dbReference type="Pfam" id="PF02771">
    <property type="entry name" value="Acyl-CoA_dh_N"/>
    <property type="match status" value="1"/>
</dbReference>
<dbReference type="Gene3D" id="1.20.140.10">
    <property type="entry name" value="Butyryl-CoA Dehydrogenase, subunit A, domain 3"/>
    <property type="match status" value="1"/>
</dbReference>
<protein>
    <submittedName>
        <fullName evidence="5">Putative oxidoreductase</fullName>
    </submittedName>
</protein>
<dbReference type="OrthoDB" id="3404950at2"/>
<organism evidence="5 6">
    <name type="scientific">Gordonia aichiensis NBRC 108223</name>
    <dbReference type="NCBI Taxonomy" id="1220583"/>
    <lineage>
        <taxon>Bacteria</taxon>
        <taxon>Bacillati</taxon>
        <taxon>Actinomycetota</taxon>
        <taxon>Actinomycetes</taxon>
        <taxon>Mycobacteriales</taxon>
        <taxon>Gordoniaceae</taxon>
        <taxon>Gordonia</taxon>
    </lineage>
</organism>
<reference evidence="5 6" key="1">
    <citation type="submission" date="2012-12" db="EMBL/GenBank/DDBJ databases">
        <title>Whole genome shotgun sequence of Gordonia aichiensis NBRC 108223.</title>
        <authorList>
            <person name="Isaki-Nakamura S."/>
            <person name="Hosoyama A."/>
            <person name="Tsuchikane K."/>
            <person name="Ando Y."/>
            <person name="Baba S."/>
            <person name="Ohji S."/>
            <person name="Hamada M."/>
            <person name="Tamura T."/>
            <person name="Yamazoe A."/>
            <person name="Yamazaki S."/>
            <person name="Fujita N."/>
        </authorList>
    </citation>
    <scope>NUCLEOTIDE SEQUENCE [LARGE SCALE GENOMIC DNA]</scope>
    <source>
        <strain evidence="5 6">NBRC 108223</strain>
    </source>
</reference>
<dbReference type="GO" id="GO:0005737">
    <property type="term" value="C:cytoplasm"/>
    <property type="evidence" value="ECO:0007669"/>
    <property type="project" value="TreeGrafter"/>
</dbReference>
<dbReference type="SUPFAM" id="SSF56645">
    <property type="entry name" value="Acyl-CoA dehydrogenase NM domain-like"/>
    <property type="match status" value="1"/>
</dbReference>
<dbReference type="RefSeq" id="WP_005179052.1">
    <property type="nucleotide sequence ID" value="NZ_BANR01000029.1"/>
</dbReference>
<proteinExistence type="inferred from homology"/>
<dbReference type="GO" id="GO:0050660">
    <property type="term" value="F:flavin adenine dinucleotide binding"/>
    <property type="evidence" value="ECO:0007669"/>
    <property type="project" value="InterPro"/>
</dbReference>
<evidence type="ECO:0000259" key="3">
    <source>
        <dbReference type="Pfam" id="PF02771"/>
    </source>
</evidence>
<sequence>MTETLESATEVTWESVLAELADRRSEFHQQGFVPRDFIDKLKPLGVYRAAAPARFGGDPLPPADFLRIIEKVARVDGSAGWVVAFASALTYLAALPIETQAQLYRNGPDVVFAGGLFPMQPATETNRGYRVNGRWKFASGCMGADWIGVGLLDESASGKPRTAVLPASQVEIVNAWDVSGMRASGSFDTVVRDVDVDREWTFVRGGPSQITDEPLFRYPVIAYQAQIHAAVGLGVAQAALQYALDNGAYTGVTGAAPVGARAYYRLDVAKAYAKLQSARAWYFDVADEAWETILAGDGLQPEQIARIRLSAVNISDVSSKVVHDLGAISGAAIIQNSHPFNLLRLDAQVPQLHATLSQGMYDAAGAVLMGLDPTVPGFL</sequence>
<evidence type="ECO:0000313" key="5">
    <source>
        <dbReference type="EMBL" id="GAC50739.1"/>
    </source>
</evidence>
<dbReference type="SUPFAM" id="SSF47203">
    <property type="entry name" value="Acyl-CoA dehydrogenase C-terminal domain-like"/>
    <property type="match status" value="1"/>
</dbReference>
<dbReference type="STRING" id="1220583.GOACH_29_00270"/>
<comment type="similarity">
    <text evidence="2">Belongs to the HpaH/HsaA monooxygenase family.</text>
</comment>
<gene>
    <name evidence="5" type="ORF">GOACH_29_00270</name>
</gene>
<dbReference type="InterPro" id="IPR046373">
    <property type="entry name" value="Acyl-CoA_Oxase/DH_mid-dom_sf"/>
</dbReference>
<comment type="caution">
    <text evidence="5">The sequence shown here is derived from an EMBL/GenBank/DDBJ whole genome shotgun (WGS) entry which is preliminary data.</text>
</comment>
<dbReference type="InterPro" id="IPR050741">
    <property type="entry name" value="Acyl-CoA_dehydrogenase"/>
</dbReference>
<dbReference type="InterPro" id="IPR037069">
    <property type="entry name" value="AcylCoA_DH/ox_N_sf"/>
</dbReference>
<dbReference type="PANTHER" id="PTHR48083">
    <property type="entry name" value="MEDIUM-CHAIN SPECIFIC ACYL-COA DEHYDROGENASE, MITOCHONDRIAL-RELATED"/>
    <property type="match status" value="1"/>
</dbReference>
<dbReference type="Gene3D" id="2.40.110.10">
    <property type="entry name" value="Butyryl-CoA Dehydrogenase, subunit A, domain 2"/>
    <property type="match status" value="1"/>
</dbReference>
<dbReference type="eggNOG" id="COG1960">
    <property type="taxonomic scope" value="Bacteria"/>
</dbReference>
<dbReference type="GO" id="GO:0033539">
    <property type="term" value="P:fatty acid beta-oxidation using acyl-CoA dehydrogenase"/>
    <property type="evidence" value="ECO:0007669"/>
    <property type="project" value="TreeGrafter"/>
</dbReference>
<accession>L7KQ33</accession>
<dbReference type="PANTHER" id="PTHR48083:SF5">
    <property type="entry name" value="NRGC PROTEIN"/>
    <property type="match status" value="1"/>
</dbReference>
<dbReference type="PIRSF" id="PIRSF016578">
    <property type="entry name" value="HsaA"/>
    <property type="match status" value="1"/>
</dbReference>
<dbReference type="InterPro" id="IPR013786">
    <property type="entry name" value="AcylCoA_DH/ox_N"/>
</dbReference>
<dbReference type="GO" id="GO:0003995">
    <property type="term" value="F:acyl-CoA dehydrogenase activity"/>
    <property type="evidence" value="ECO:0007669"/>
    <property type="project" value="TreeGrafter"/>
</dbReference>
<name>L7KQ33_9ACTN</name>
<dbReference type="Pfam" id="PF08028">
    <property type="entry name" value="Acyl-CoA_dh_2"/>
    <property type="match status" value="1"/>
</dbReference>
<dbReference type="InterPro" id="IPR013107">
    <property type="entry name" value="Acyl-CoA_DH_C"/>
</dbReference>
<evidence type="ECO:0000256" key="2">
    <source>
        <dbReference type="ARBA" id="ARBA00049661"/>
    </source>
</evidence>
<dbReference type="Proteomes" id="UP000010988">
    <property type="component" value="Unassembled WGS sequence"/>
</dbReference>
<dbReference type="Gene3D" id="1.10.540.10">
    <property type="entry name" value="Acyl-CoA dehydrogenase/oxidase, N-terminal domain"/>
    <property type="match status" value="1"/>
</dbReference>
<evidence type="ECO:0000259" key="4">
    <source>
        <dbReference type="Pfam" id="PF08028"/>
    </source>
</evidence>
<evidence type="ECO:0000256" key="1">
    <source>
        <dbReference type="ARBA" id="ARBA00023002"/>
    </source>
</evidence>
<dbReference type="AlphaFoldDB" id="L7KQ33"/>
<feature type="domain" description="Acyl-CoA dehydrogenase/oxidase N-terminal" evidence="3">
    <location>
        <begin position="15"/>
        <end position="90"/>
    </location>
</feature>